<keyword evidence="11" id="KW-0560">Oxidoreductase</keyword>
<dbReference type="InterPro" id="IPR019787">
    <property type="entry name" value="Znf_PHD-finger"/>
</dbReference>
<reference evidence="21" key="3">
    <citation type="journal article" date="2014" name="Nature">
        <title>Elephant shark genome provides unique insights into gnathostome evolution.</title>
        <authorList>
            <consortium name="International Elephant Shark Genome Sequencing Consortium"/>
            <person name="Venkatesh B."/>
            <person name="Lee A.P."/>
            <person name="Ravi V."/>
            <person name="Maurya A.K."/>
            <person name="Lian M.M."/>
            <person name="Swann J.B."/>
            <person name="Ohta Y."/>
            <person name="Flajnik M.F."/>
            <person name="Sutoh Y."/>
            <person name="Kasahara M."/>
            <person name="Hoon S."/>
            <person name="Gangu V."/>
            <person name="Roy S.W."/>
            <person name="Irimia M."/>
            <person name="Korzh V."/>
            <person name="Kondrychyn I."/>
            <person name="Lim Z.W."/>
            <person name="Tay B.H."/>
            <person name="Tohari S."/>
            <person name="Kong K.W."/>
            <person name="Ho S."/>
            <person name="Lorente-Galdos B."/>
            <person name="Quilez J."/>
            <person name="Marques-Bonet T."/>
            <person name="Raney B.J."/>
            <person name="Ingham P.W."/>
            <person name="Tay A."/>
            <person name="Hillier L.W."/>
            <person name="Minx P."/>
            <person name="Boehm T."/>
            <person name="Wilson R.K."/>
            <person name="Brenner S."/>
            <person name="Warren W.C."/>
        </authorList>
    </citation>
    <scope>NUCLEOTIDE SEQUENCE [LARGE SCALE GENOMIC DNA]</scope>
</reference>
<reference evidence="21" key="2">
    <citation type="journal article" date="2007" name="PLoS Biol.">
        <title>Survey sequencing and comparative analysis of the elephant shark (Callorhinchus milii) genome.</title>
        <authorList>
            <person name="Venkatesh B."/>
            <person name="Kirkness E.F."/>
            <person name="Loh Y.H."/>
            <person name="Halpern A.L."/>
            <person name="Lee A.P."/>
            <person name="Johnson J."/>
            <person name="Dandona N."/>
            <person name="Viswanathan L.D."/>
            <person name="Tay A."/>
            <person name="Venter J.C."/>
            <person name="Strausberg R.L."/>
            <person name="Brenner S."/>
        </authorList>
    </citation>
    <scope>NUCLEOTIDE SEQUENCE [LARGE SCALE GENOMIC DNA]</scope>
</reference>
<dbReference type="InterPro" id="IPR003347">
    <property type="entry name" value="JmjC_dom"/>
</dbReference>
<dbReference type="SMART" id="SM00558">
    <property type="entry name" value="JmjC"/>
    <property type="match status" value="1"/>
</dbReference>
<evidence type="ECO:0000256" key="2">
    <source>
        <dbReference type="ARBA" id="ARBA00004123"/>
    </source>
</evidence>
<feature type="domain" description="PHD-type" evidence="19">
    <location>
        <begin position="585"/>
        <end position="698"/>
    </location>
</feature>
<evidence type="ECO:0000256" key="12">
    <source>
        <dbReference type="ARBA" id="ARBA00023004"/>
    </source>
</evidence>
<protein>
    <recommendedName>
        <fullName evidence="4">[histone H3]-trimethyl-L-lysine(9) demethylase</fullName>
        <ecNumber evidence="4">1.14.11.66</ecNumber>
    </recommendedName>
</protein>
<gene>
    <name evidence="20" type="primary">LOC103185468</name>
</gene>
<evidence type="ECO:0000256" key="14">
    <source>
        <dbReference type="ARBA" id="ARBA00023163"/>
    </source>
</evidence>
<evidence type="ECO:0000256" key="9">
    <source>
        <dbReference type="ARBA" id="ARBA00022853"/>
    </source>
</evidence>
<dbReference type="AlphaFoldDB" id="A0A4W3I8J4"/>
<accession>A0A4W3I8J4</accession>
<evidence type="ECO:0000313" key="21">
    <source>
        <dbReference type="Proteomes" id="UP000314986"/>
    </source>
</evidence>
<dbReference type="InterPro" id="IPR001965">
    <property type="entry name" value="Znf_PHD"/>
</dbReference>
<dbReference type="Pfam" id="PF13832">
    <property type="entry name" value="zf-HC5HC2H_2"/>
    <property type="match status" value="1"/>
</dbReference>
<keyword evidence="7" id="KW-0863">Zinc-finger</keyword>
<keyword evidence="15" id="KW-0539">Nucleus</keyword>
<reference evidence="21" key="1">
    <citation type="journal article" date="2006" name="Science">
        <title>Ancient noncoding elements conserved in the human genome.</title>
        <authorList>
            <person name="Venkatesh B."/>
            <person name="Kirkness E.F."/>
            <person name="Loh Y.H."/>
            <person name="Halpern A.L."/>
            <person name="Lee A.P."/>
            <person name="Johnson J."/>
            <person name="Dandona N."/>
            <person name="Viswanathan L.D."/>
            <person name="Tay A."/>
            <person name="Venter J.C."/>
            <person name="Strausberg R.L."/>
            <person name="Brenner S."/>
        </authorList>
    </citation>
    <scope>NUCLEOTIDE SEQUENCE [LARGE SCALE GENOMIC DNA]</scope>
</reference>
<dbReference type="GO" id="GO:0005634">
    <property type="term" value="C:nucleus"/>
    <property type="evidence" value="ECO:0007669"/>
    <property type="project" value="UniProtKB-SubCell"/>
</dbReference>
<comment type="catalytic activity">
    <reaction evidence="16">
        <text>N(6),N(6),N(6)-trimethyl-L-lysyl(9)-[histone H3] + 2 2-oxoglutarate + 2 O2 = N(6)-methyl-L-lysyl(9)-[histone H3] + 2 formaldehyde + 2 succinate + 2 CO2</text>
        <dbReference type="Rhea" id="RHEA:60200"/>
        <dbReference type="Rhea" id="RHEA-COMP:15538"/>
        <dbReference type="Rhea" id="RHEA-COMP:15542"/>
        <dbReference type="ChEBI" id="CHEBI:15379"/>
        <dbReference type="ChEBI" id="CHEBI:16526"/>
        <dbReference type="ChEBI" id="CHEBI:16810"/>
        <dbReference type="ChEBI" id="CHEBI:16842"/>
        <dbReference type="ChEBI" id="CHEBI:30031"/>
        <dbReference type="ChEBI" id="CHEBI:61929"/>
        <dbReference type="ChEBI" id="CHEBI:61961"/>
        <dbReference type="EC" id="1.14.11.66"/>
    </reaction>
</comment>
<dbReference type="FunFam" id="2.60.120.650:FF:000048">
    <property type="entry name" value="Lysine-specific demethylase 4A"/>
    <property type="match status" value="1"/>
</dbReference>
<keyword evidence="6" id="KW-0677">Repeat</keyword>
<dbReference type="PROSITE" id="PS51183">
    <property type="entry name" value="JMJN"/>
    <property type="match status" value="1"/>
</dbReference>
<dbReference type="GeneTree" id="ENSGT00940000154930"/>
<dbReference type="FunFam" id="3.10.330.70:FF:000001">
    <property type="entry name" value="Putative lysine-specific demethylase 4a"/>
    <property type="match status" value="1"/>
</dbReference>
<evidence type="ECO:0000256" key="5">
    <source>
        <dbReference type="ARBA" id="ARBA00022723"/>
    </source>
</evidence>
<keyword evidence="13" id="KW-0805">Transcription regulation</keyword>
<keyword evidence="12" id="KW-0408">Iron</keyword>
<dbReference type="GO" id="GO:0010468">
    <property type="term" value="P:regulation of gene expression"/>
    <property type="evidence" value="ECO:0007669"/>
    <property type="project" value="TreeGrafter"/>
</dbReference>
<comment type="similarity">
    <text evidence="3">Belongs to the JHDM3 histone demethylase family.</text>
</comment>
<dbReference type="SUPFAM" id="SSF63748">
    <property type="entry name" value="Tudor/PWWP/MBT"/>
    <property type="match status" value="2"/>
</dbReference>
<dbReference type="Ensembl" id="ENSCMIT00000017627.1">
    <property type="protein sequence ID" value="ENSCMIP00000017289.1"/>
    <property type="gene ID" value="ENSCMIG00000008216.1"/>
</dbReference>
<dbReference type="Gene3D" id="2.60.120.650">
    <property type="entry name" value="Cupin"/>
    <property type="match status" value="1"/>
</dbReference>
<dbReference type="Pfam" id="PF02373">
    <property type="entry name" value="JmjC"/>
    <property type="match status" value="1"/>
</dbReference>
<dbReference type="Gene3D" id="2.30.30.140">
    <property type="match status" value="1"/>
</dbReference>
<dbReference type="PANTHER" id="PTHR10694:SF104">
    <property type="entry name" value="LYSINE-SPECIFIC DEMETHYLASE 4C"/>
    <property type="match status" value="1"/>
</dbReference>
<dbReference type="Pfam" id="PF13831">
    <property type="entry name" value="PHD_2"/>
    <property type="match status" value="1"/>
</dbReference>
<keyword evidence="21" id="KW-1185">Reference proteome</keyword>
<dbReference type="GO" id="GO:0051864">
    <property type="term" value="F:histone H3K36 demethylase activity"/>
    <property type="evidence" value="ECO:0007669"/>
    <property type="project" value="TreeGrafter"/>
</dbReference>
<evidence type="ECO:0000256" key="8">
    <source>
        <dbReference type="ARBA" id="ARBA00022833"/>
    </source>
</evidence>
<keyword evidence="10" id="KW-0223">Dioxygenase</keyword>
<dbReference type="InterPro" id="IPR034732">
    <property type="entry name" value="EPHD"/>
</dbReference>
<evidence type="ECO:0000256" key="11">
    <source>
        <dbReference type="ARBA" id="ARBA00023002"/>
    </source>
</evidence>
<dbReference type="SMART" id="SM00333">
    <property type="entry name" value="TUDOR"/>
    <property type="match status" value="2"/>
</dbReference>
<dbReference type="PROSITE" id="PS51184">
    <property type="entry name" value="JMJC"/>
    <property type="match status" value="1"/>
</dbReference>
<dbReference type="Gene3D" id="3.30.40.10">
    <property type="entry name" value="Zinc/RING finger domain, C3HC4 (zinc finger)"/>
    <property type="match status" value="2"/>
</dbReference>
<evidence type="ECO:0000256" key="3">
    <source>
        <dbReference type="ARBA" id="ARBA00009711"/>
    </source>
</evidence>
<dbReference type="SMART" id="SM00545">
    <property type="entry name" value="JmjN"/>
    <property type="match status" value="1"/>
</dbReference>
<comment type="cofactor">
    <cofactor evidence="1">
        <name>Fe(2+)</name>
        <dbReference type="ChEBI" id="CHEBI:29033"/>
    </cofactor>
</comment>
<evidence type="ECO:0000256" key="13">
    <source>
        <dbReference type="ARBA" id="ARBA00023015"/>
    </source>
</evidence>
<evidence type="ECO:0000259" key="19">
    <source>
        <dbReference type="PROSITE" id="PS51805"/>
    </source>
</evidence>
<evidence type="ECO:0000256" key="7">
    <source>
        <dbReference type="ARBA" id="ARBA00022771"/>
    </source>
</evidence>
<evidence type="ECO:0000259" key="17">
    <source>
        <dbReference type="PROSITE" id="PS51183"/>
    </source>
</evidence>
<dbReference type="EC" id="1.14.11.66" evidence="4"/>
<feature type="domain" description="JmjC" evidence="18">
    <location>
        <begin position="144"/>
        <end position="310"/>
    </location>
</feature>
<evidence type="ECO:0000256" key="1">
    <source>
        <dbReference type="ARBA" id="ARBA00001954"/>
    </source>
</evidence>
<sequence>MATEDTNSPSKSACKIMTFQPTLEEFKHFSKYIARMECQGAHRAGLAKVIPPKGWKPRRNYDNIDNLIIPAPIQQMVTGQSGLFTQYNIQKKPMTVLEFRRLANSDKYCTPRYQDYEDLERKYWKNLTFVAPIYGADVSGSLYDEDIDEWNITRLNTILDVVAEESGIAIEGVNTPYLYFGMWKTTFAWHTEDMDLYSINYLHFGEPKSWYAIPPEHGKRLERLAQGFFPSSSQGCDAFLRHKMTLISPSILKKYGIPFDKITQEAGEFMVTFPYGYHAGFNHGFNCAESTNFATIRWVDYGKIAKQCTCRKDMVKISMDVFVQKFQPSRYELWKRGKDVQTIDHTKPTPESTPEFEAWQKKRKVIQKKSGMAIGPVFCYCLKDFVHFCFQFPEQFIRSVGKKKAAKSRRHPLCKPPARSPSTFVKQESNSDEDVFLFSLNETQPWAKPLVQLWQNKSLNIQAEKEYNGEASKMEPYCAICSLFFPYYQPDNPTERKSEIKTDTSELPGMTKHKTKPLIPEMCFTYSEENNEPSPGNSFIEEDGTSALISCAKCCMQVHASCYGVPLHEIHDGWTCSRCIIGAWTADCCLCNLRGGALKQTTDNRWAHVMCAVAIPEARFVNVADRGPVDVTRIPLQRLKLKCVFCRKRAKKTSGACIQCSYGRCPTSFHVTCAHAAGVVMEPDDWPYVVLITCFRHKTNPSVKNKTLFQDLSIGQTVISKHKNGRYYSCRVTGVSSQTFYQVIFDDGSFSDDLYPEDIASKNCLELGPPAEGEVVQVRWTDGLLYGAKYVASNIIYMYQVEFEDGSQFVVKRDDVYTLNEELPKRVKSRLVSILLMTCFEIYYFCIALGARKIYHFFHSDF</sequence>
<dbReference type="InterPro" id="IPR013083">
    <property type="entry name" value="Znf_RING/FYVE/PHD"/>
</dbReference>
<dbReference type="InterPro" id="IPR011011">
    <property type="entry name" value="Znf_FYVE_PHD"/>
</dbReference>
<evidence type="ECO:0000256" key="6">
    <source>
        <dbReference type="ARBA" id="ARBA00022737"/>
    </source>
</evidence>
<organism evidence="20 21">
    <name type="scientific">Callorhinchus milii</name>
    <name type="common">Ghost shark</name>
    <dbReference type="NCBI Taxonomy" id="7868"/>
    <lineage>
        <taxon>Eukaryota</taxon>
        <taxon>Metazoa</taxon>
        <taxon>Chordata</taxon>
        <taxon>Craniata</taxon>
        <taxon>Vertebrata</taxon>
        <taxon>Chondrichthyes</taxon>
        <taxon>Holocephali</taxon>
        <taxon>Chimaeriformes</taxon>
        <taxon>Callorhinchidae</taxon>
        <taxon>Callorhinchus</taxon>
    </lineage>
</organism>
<evidence type="ECO:0000256" key="16">
    <source>
        <dbReference type="ARBA" id="ARBA00049349"/>
    </source>
</evidence>
<dbReference type="InterPro" id="IPR003349">
    <property type="entry name" value="JmjN"/>
</dbReference>
<dbReference type="FunFam" id="3.30.40.10:FF:000029">
    <property type="entry name" value="lysine-specific demethylase 4C isoform X1"/>
    <property type="match status" value="1"/>
</dbReference>
<dbReference type="Proteomes" id="UP000314986">
    <property type="component" value="Unassembled WGS sequence"/>
</dbReference>
<reference evidence="20" key="4">
    <citation type="submission" date="2025-08" db="UniProtKB">
        <authorList>
            <consortium name="Ensembl"/>
        </authorList>
    </citation>
    <scope>IDENTIFICATION</scope>
</reference>
<dbReference type="PROSITE" id="PS51805">
    <property type="entry name" value="EPHD"/>
    <property type="match status" value="1"/>
</dbReference>
<evidence type="ECO:0000256" key="10">
    <source>
        <dbReference type="ARBA" id="ARBA00022964"/>
    </source>
</evidence>
<dbReference type="SMART" id="SM00249">
    <property type="entry name" value="PHD"/>
    <property type="match status" value="2"/>
</dbReference>
<evidence type="ECO:0000313" key="20">
    <source>
        <dbReference type="Ensembl" id="ENSCMIP00000017289.1"/>
    </source>
</evidence>
<proteinExistence type="inferred from homology"/>
<reference evidence="20" key="5">
    <citation type="submission" date="2025-09" db="UniProtKB">
        <authorList>
            <consortium name="Ensembl"/>
        </authorList>
    </citation>
    <scope>IDENTIFICATION</scope>
</reference>
<dbReference type="SUPFAM" id="SSF51197">
    <property type="entry name" value="Clavaminate synthase-like"/>
    <property type="match status" value="1"/>
</dbReference>
<dbReference type="GO" id="GO:0008270">
    <property type="term" value="F:zinc ion binding"/>
    <property type="evidence" value="ECO:0007669"/>
    <property type="project" value="UniProtKB-KW"/>
</dbReference>
<dbReference type="SUPFAM" id="SSF57903">
    <property type="entry name" value="FYVE/PHD zinc finger"/>
    <property type="match status" value="1"/>
</dbReference>
<dbReference type="Pfam" id="PF02375">
    <property type="entry name" value="JmjN"/>
    <property type="match status" value="1"/>
</dbReference>
<keyword evidence="8" id="KW-0862">Zinc</keyword>
<dbReference type="Gene3D" id="3.10.330.70">
    <property type="match status" value="1"/>
</dbReference>
<feature type="domain" description="JmjN" evidence="17">
    <location>
        <begin position="16"/>
        <end position="58"/>
    </location>
</feature>
<dbReference type="InterPro" id="IPR002999">
    <property type="entry name" value="Tudor"/>
</dbReference>
<keyword evidence="5" id="KW-0479">Metal-binding</keyword>
<evidence type="ECO:0000256" key="4">
    <source>
        <dbReference type="ARBA" id="ARBA00012900"/>
    </source>
</evidence>
<dbReference type="GO" id="GO:0000785">
    <property type="term" value="C:chromatin"/>
    <property type="evidence" value="ECO:0007669"/>
    <property type="project" value="TreeGrafter"/>
</dbReference>
<dbReference type="CDD" id="cd20465">
    <property type="entry name" value="Tudor_JMJD2C_rpt1"/>
    <property type="match status" value="1"/>
</dbReference>
<name>A0A4W3I8J4_CALMI</name>
<keyword evidence="9" id="KW-0156">Chromatin regulator</keyword>
<dbReference type="GO" id="GO:0140684">
    <property type="term" value="F:histone H3K9me2/H3K9me3 demethylase activity"/>
    <property type="evidence" value="ECO:0007669"/>
    <property type="project" value="UniProtKB-EC"/>
</dbReference>
<keyword evidence="14" id="KW-0804">Transcription</keyword>
<comment type="subcellular location">
    <subcellularLocation>
        <location evidence="2">Nucleus</location>
    </subcellularLocation>
</comment>
<evidence type="ECO:0000256" key="15">
    <source>
        <dbReference type="ARBA" id="ARBA00023242"/>
    </source>
</evidence>
<dbReference type="InterPro" id="IPR040477">
    <property type="entry name" value="KDM4-like_Tudor"/>
</dbReference>
<dbReference type="Pfam" id="PF18104">
    <property type="entry name" value="Tudor_2"/>
    <property type="match status" value="2"/>
</dbReference>
<evidence type="ECO:0000259" key="18">
    <source>
        <dbReference type="PROSITE" id="PS51184"/>
    </source>
</evidence>
<dbReference type="PANTHER" id="PTHR10694">
    <property type="entry name" value="LYSINE-SPECIFIC DEMETHYLASE"/>
    <property type="match status" value="1"/>
</dbReference>